<dbReference type="InterPro" id="IPR058709">
    <property type="entry name" value="BSH_RND-rel"/>
</dbReference>
<accession>A0A926HXB5</accession>
<dbReference type="RefSeq" id="WP_249280798.1">
    <property type="nucleotide sequence ID" value="NZ_JACRSS010000005.1"/>
</dbReference>
<sequence>MLGIGGAAAVAIVCTALFLILGSQTTEAKKGELSFSESGQGIIIRSETLYKSENYGKVEFLAEEGQAVTEGTPIAAVYSWNYSDKDYADLKALQDKIMDYQQGNILKDVVNKDLENLNKVIEEKSEEIRAVTRGEAEGDLLQMERELETLMEERTKFLKESVKEDQTLADFYQQEAALVAKIDDWKEITLAKGDGVVSFYFDGTETLLQPSNMKKLTLQNINDILEGKTFYKADTATASRPFYRLVNPNEWYVVMVCDREIPEFVNGMAFTVDFSYGGDGASYTGNLSDHRTDGGKHLYYFSFTQPIDKLLLARQVEMTVSADYVGIQVPAGAVKEVEGQKGVYYKDGENKAFAPVTVLIEKDGQAIVQPIDLKSPLDVGSLIYP</sequence>
<feature type="coiled-coil region" evidence="1">
    <location>
        <begin position="107"/>
        <end position="160"/>
    </location>
</feature>
<organism evidence="3 4">
    <name type="scientific">Guopingia tenuis</name>
    <dbReference type="NCBI Taxonomy" id="2763656"/>
    <lineage>
        <taxon>Bacteria</taxon>
        <taxon>Bacillati</taxon>
        <taxon>Bacillota</taxon>
        <taxon>Clostridia</taxon>
        <taxon>Christensenellales</taxon>
        <taxon>Christensenellaceae</taxon>
        <taxon>Guopingia</taxon>
    </lineage>
</organism>
<protein>
    <recommendedName>
        <fullName evidence="2">RND related barrel-sandwich hybrid domain-containing protein</fullName>
    </recommendedName>
</protein>
<reference evidence="3" key="1">
    <citation type="submission" date="2020-08" db="EMBL/GenBank/DDBJ databases">
        <title>Genome public.</title>
        <authorList>
            <person name="Liu C."/>
            <person name="Sun Q."/>
        </authorList>
    </citation>
    <scope>NUCLEOTIDE SEQUENCE</scope>
    <source>
        <strain evidence="3">NSJ-63</strain>
    </source>
</reference>
<keyword evidence="4" id="KW-1185">Reference proteome</keyword>
<dbReference type="Pfam" id="PF26018">
    <property type="entry name" value="BSH_RND_rel"/>
    <property type="match status" value="1"/>
</dbReference>
<proteinExistence type="predicted"/>
<feature type="domain" description="RND related barrel-sandwich hybrid" evidence="2">
    <location>
        <begin position="47"/>
        <end position="224"/>
    </location>
</feature>
<dbReference type="EMBL" id="JACRSS010000005">
    <property type="protein sequence ID" value="MBC8539193.1"/>
    <property type="molecule type" value="Genomic_DNA"/>
</dbReference>
<comment type="caution">
    <text evidence="3">The sequence shown here is derived from an EMBL/GenBank/DDBJ whole genome shotgun (WGS) entry which is preliminary data.</text>
</comment>
<evidence type="ECO:0000259" key="2">
    <source>
        <dbReference type="Pfam" id="PF26018"/>
    </source>
</evidence>
<gene>
    <name evidence="3" type="ORF">H8693_09660</name>
</gene>
<name>A0A926HXB5_9FIRM</name>
<dbReference type="AlphaFoldDB" id="A0A926HXB5"/>
<keyword evidence="1" id="KW-0175">Coiled coil</keyword>
<evidence type="ECO:0000256" key="1">
    <source>
        <dbReference type="SAM" id="Coils"/>
    </source>
</evidence>
<evidence type="ECO:0000313" key="3">
    <source>
        <dbReference type="EMBL" id="MBC8539193.1"/>
    </source>
</evidence>
<evidence type="ECO:0000313" key="4">
    <source>
        <dbReference type="Proteomes" id="UP000617951"/>
    </source>
</evidence>
<dbReference type="Proteomes" id="UP000617951">
    <property type="component" value="Unassembled WGS sequence"/>
</dbReference>